<sequence length="798" mass="86934">MMLSAALCSVEQEKKQTSSGLTFALQALLTRHESYVTESQLEHERLTAYINELERERATLQTTNERIVVENRELRTQLDTANTSLRDSDKHVKGLEALLRDSELEIRRLNGLTRQAEELELKILDMEKDHAVLLQKAGDSKEEARNTMRRWKESDLRVRQLESDIQRIEWEARQEMERHEELVARLERERVLERELGGAEGRLKGAAALQGLKGGATGAKVVSHFVRDILQDNANLQAGIAELRELLQTSNDEVQSLREQIFQHQPVEYDDSQEEGASSRPLSEQLGWPAPPFKQVQQEVHVHHHYHAKIAGKRDRNLAVRKPVRRRAVMGVGTLPTTPESSHPTTPLSAPQRVVSSPVLPIALHFPQARRQRWSVQSAATTSSAVSSFPSSPQSYYEHNSSIFDRIEGGEESSRPTSPESAAGFADPPFLTIRRKASIDEGLTDPREDDDEDDGEARDTQPEAPYLASSPPLQDSLPSDSEKDEPIESDSHELTPKPSQILVTGGPANDLVDPEPPDRVTSDTSSAFPVSEPIPSPLTSIQQTTEDVPDNPDERKHIGGVSGPSSSSDFDVMHQLAIQPGRRRAGSHESLVSISGMDIHLAKRPTTSTSQSSSLLKGNKAYFAMSPSATRTFSTAPLATVTEFTALSSMRSLSADAPAWTDTVPGDGQASDRNTSMSVEALSGLVGLPTGASQQRHAPAGGLGRLVGSWVRGKWGIAPVKSGDDSRPSTSATSASSSSSSSLSGTQALLPFQLPGGRPPGINQNGAIPGFKPTRKPPSTGVQVLMMDAEGLKDILAE</sequence>
<feature type="compositionally biased region" description="Basic and acidic residues" evidence="2">
    <location>
        <begin position="480"/>
        <end position="495"/>
    </location>
</feature>
<dbReference type="STRING" id="1182542.W9Y4U9"/>
<dbReference type="RefSeq" id="XP_007732817.1">
    <property type="nucleotide sequence ID" value="XM_007734627.1"/>
</dbReference>
<feature type="coiled-coil region" evidence="1">
    <location>
        <begin position="226"/>
        <end position="260"/>
    </location>
</feature>
<evidence type="ECO:0000313" key="3">
    <source>
        <dbReference type="EMBL" id="EXJ87538.1"/>
    </source>
</evidence>
<accession>W9Y4U9</accession>
<name>W9Y4U9_9EURO</name>
<comment type="caution">
    <text evidence="3">The sequence shown here is derived from an EMBL/GenBank/DDBJ whole genome shotgun (WGS) entry which is preliminary data.</text>
</comment>
<dbReference type="Proteomes" id="UP000019478">
    <property type="component" value="Unassembled WGS sequence"/>
</dbReference>
<protein>
    <submittedName>
        <fullName evidence="3">Uncharacterized protein</fullName>
    </submittedName>
</protein>
<keyword evidence="1" id="KW-0175">Coiled coil</keyword>
<reference evidence="3 4" key="1">
    <citation type="submission" date="2013-03" db="EMBL/GenBank/DDBJ databases">
        <title>The Genome Sequence of Capronia epimyces CBS 606.96.</title>
        <authorList>
            <consortium name="The Broad Institute Genomics Platform"/>
            <person name="Cuomo C."/>
            <person name="de Hoog S."/>
            <person name="Gorbushina A."/>
            <person name="Walker B."/>
            <person name="Young S.K."/>
            <person name="Zeng Q."/>
            <person name="Gargeya S."/>
            <person name="Fitzgerald M."/>
            <person name="Haas B."/>
            <person name="Abouelleil A."/>
            <person name="Allen A.W."/>
            <person name="Alvarado L."/>
            <person name="Arachchi H.M."/>
            <person name="Berlin A.M."/>
            <person name="Chapman S.B."/>
            <person name="Gainer-Dewar J."/>
            <person name="Goldberg J."/>
            <person name="Griggs A."/>
            <person name="Gujja S."/>
            <person name="Hansen M."/>
            <person name="Howarth C."/>
            <person name="Imamovic A."/>
            <person name="Ireland A."/>
            <person name="Larimer J."/>
            <person name="McCowan C."/>
            <person name="Murphy C."/>
            <person name="Pearson M."/>
            <person name="Poon T.W."/>
            <person name="Priest M."/>
            <person name="Roberts A."/>
            <person name="Saif S."/>
            <person name="Shea T."/>
            <person name="Sisk P."/>
            <person name="Sykes S."/>
            <person name="Wortman J."/>
            <person name="Nusbaum C."/>
            <person name="Birren B."/>
        </authorList>
    </citation>
    <scope>NUCLEOTIDE SEQUENCE [LARGE SCALE GENOMIC DNA]</scope>
    <source>
        <strain evidence="3 4">CBS 606.96</strain>
    </source>
</reference>
<evidence type="ECO:0000256" key="1">
    <source>
        <dbReference type="SAM" id="Coils"/>
    </source>
</evidence>
<dbReference type="HOGENOM" id="CLU_008442_1_0_1"/>
<dbReference type="AlphaFoldDB" id="W9Y4U9"/>
<dbReference type="OrthoDB" id="4088568at2759"/>
<feature type="region of interest" description="Disordered" evidence="2">
    <location>
        <begin position="330"/>
        <end position="353"/>
    </location>
</feature>
<keyword evidence="4" id="KW-1185">Reference proteome</keyword>
<evidence type="ECO:0000313" key="4">
    <source>
        <dbReference type="Proteomes" id="UP000019478"/>
    </source>
</evidence>
<feature type="compositionally biased region" description="Low complexity" evidence="2">
    <location>
        <begin position="334"/>
        <end position="349"/>
    </location>
</feature>
<feature type="compositionally biased region" description="Low complexity" evidence="2">
    <location>
        <begin position="729"/>
        <end position="750"/>
    </location>
</feature>
<feature type="coiled-coil region" evidence="1">
    <location>
        <begin position="36"/>
        <end position="196"/>
    </location>
</feature>
<dbReference type="eggNOG" id="ENOG502S0V0">
    <property type="taxonomic scope" value="Eukaryota"/>
</dbReference>
<feature type="compositionally biased region" description="Low complexity" evidence="2">
    <location>
        <begin position="469"/>
        <end position="479"/>
    </location>
</feature>
<dbReference type="EMBL" id="AMGY01000003">
    <property type="protein sequence ID" value="EXJ87538.1"/>
    <property type="molecule type" value="Genomic_DNA"/>
</dbReference>
<feature type="region of interest" description="Disordered" evidence="2">
    <location>
        <begin position="718"/>
        <end position="781"/>
    </location>
</feature>
<feature type="compositionally biased region" description="Polar residues" evidence="2">
    <location>
        <begin position="537"/>
        <end position="546"/>
    </location>
</feature>
<feature type="compositionally biased region" description="Acidic residues" evidence="2">
    <location>
        <begin position="447"/>
        <end position="456"/>
    </location>
</feature>
<dbReference type="GeneID" id="19168617"/>
<evidence type="ECO:0000256" key="2">
    <source>
        <dbReference type="SAM" id="MobiDB-lite"/>
    </source>
</evidence>
<feature type="region of interest" description="Disordered" evidence="2">
    <location>
        <begin position="408"/>
        <end position="569"/>
    </location>
</feature>
<gene>
    <name evidence="3" type="ORF">A1O3_04498</name>
</gene>
<organism evidence="3 4">
    <name type="scientific">Capronia epimyces CBS 606.96</name>
    <dbReference type="NCBI Taxonomy" id="1182542"/>
    <lineage>
        <taxon>Eukaryota</taxon>
        <taxon>Fungi</taxon>
        <taxon>Dikarya</taxon>
        <taxon>Ascomycota</taxon>
        <taxon>Pezizomycotina</taxon>
        <taxon>Eurotiomycetes</taxon>
        <taxon>Chaetothyriomycetidae</taxon>
        <taxon>Chaetothyriales</taxon>
        <taxon>Herpotrichiellaceae</taxon>
        <taxon>Capronia</taxon>
    </lineage>
</organism>
<proteinExistence type="predicted"/>